<dbReference type="InterPro" id="IPR023214">
    <property type="entry name" value="HAD_sf"/>
</dbReference>
<dbReference type="GO" id="GO:0006564">
    <property type="term" value="P:L-serine biosynthetic process"/>
    <property type="evidence" value="ECO:0007669"/>
    <property type="project" value="UniProtKB-KW"/>
</dbReference>
<evidence type="ECO:0000256" key="7">
    <source>
        <dbReference type="ARBA" id="ARBA00023299"/>
    </source>
</evidence>
<evidence type="ECO:0000313" key="13">
    <source>
        <dbReference type="EMBL" id="OEJ69414.1"/>
    </source>
</evidence>
<accession>A0A1E5QBK1</accession>
<evidence type="ECO:0000256" key="4">
    <source>
        <dbReference type="ARBA" id="ARBA00022723"/>
    </source>
</evidence>
<dbReference type="Pfam" id="PF00702">
    <property type="entry name" value="Hydrolase"/>
    <property type="match status" value="1"/>
</dbReference>
<organism evidence="13 14">
    <name type="scientific">Magnetovibrio blakemorei</name>
    <dbReference type="NCBI Taxonomy" id="28181"/>
    <lineage>
        <taxon>Bacteria</taxon>
        <taxon>Pseudomonadati</taxon>
        <taxon>Pseudomonadota</taxon>
        <taxon>Alphaproteobacteria</taxon>
        <taxon>Rhodospirillales</taxon>
        <taxon>Magnetovibrionaceae</taxon>
        <taxon>Magnetovibrio</taxon>
    </lineage>
</organism>
<feature type="binding site" evidence="12">
    <location>
        <position position="152"/>
    </location>
    <ligand>
        <name>Mg(2+)</name>
        <dbReference type="ChEBI" id="CHEBI:18420"/>
    </ligand>
</feature>
<dbReference type="PANTHER" id="PTHR43344">
    <property type="entry name" value="PHOSPHOSERINE PHOSPHATASE"/>
    <property type="match status" value="1"/>
</dbReference>
<dbReference type="AlphaFoldDB" id="A0A1E5QBK1"/>
<proteinExistence type="predicted"/>
<dbReference type="EMBL" id="MCGG01000007">
    <property type="protein sequence ID" value="OEJ69414.1"/>
    <property type="molecule type" value="Genomic_DNA"/>
</dbReference>
<evidence type="ECO:0000256" key="8">
    <source>
        <dbReference type="ARBA" id="ARBA00048138"/>
    </source>
</evidence>
<dbReference type="NCBIfam" id="NF010109">
    <property type="entry name" value="PRK13582.1"/>
    <property type="match status" value="1"/>
</dbReference>
<dbReference type="Proteomes" id="UP000095347">
    <property type="component" value="Unassembled WGS sequence"/>
</dbReference>
<dbReference type="EC" id="3.1.3.3" evidence="2"/>
<dbReference type="Gene3D" id="3.40.50.1000">
    <property type="entry name" value="HAD superfamily/HAD-like"/>
    <property type="match status" value="1"/>
</dbReference>
<comment type="caution">
    <text evidence="13">The sequence shown here is derived from an EMBL/GenBank/DDBJ whole genome shotgun (WGS) entry which is preliminary data.</text>
</comment>
<name>A0A1E5QBK1_9PROT</name>
<comment type="catalytic activity">
    <reaction evidence="9">
        <text>O-phospho-D-serine + H2O = D-serine + phosphate</text>
        <dbReference type="Rhea" id="RHEA:24873"/>
        <dbReference type="ChEBI" id="CHEBI:15377"/>
        <dbReference type="ChEBI" id="CHEBI:35247"/>
        <dbReference type="ChEBI" id="CHEBI:43474"/>
        <dbReference type="ChEBI" id="CHEBI:58680"/>
        <dbReference type="EC" id="3.1.3.3"/>
    </reaction>
</comment>
<feature type="binding site" evidence="11">
    <location>
        <begin position="90"/>
        <end position="91"/>
    </location>
    <ligand>
        <name>substrate</name>
    </ligand>
</feature>
<evidence type="ECO:0000256" key="2">
    <source>
        <dbReference type="ARBA" id="ARBA00012640"/>
    </source>
</evidence>
<feature type="binding site" evidence="12">
    <location>
        <position position="9"/>
    </location>
    <ligand>
        <name>Mg(2+)</name>
        <dbReference type="ChEBI" id="CHEBI:18420"/>
    </ligand>
</feature>
<comment type="pathway">
    <text evidence="1">Amino-acid biosynthesis; L-serine biosynthesis; L-serine from 3-phospho-D-glycerate: step 3/3.</text>
</comment>
<gene>
    <name evidence="13" type="ORF">BEN30_03125</name>
</gene>
<feature type="binding site" evidence="11">
    <location>
        <position position="15"/>
    </location>
    <ligand>
        <name>substrate</name>
    </ligand>
</feature>
<protein>
    <recommendedName>
        <fullName evidence="2">phosphoserine phosphatase</fullName>
        <ecNumber evidence="2">3.1.3.3</ecNumber>
    </recommendedName>
</protein>
<evidence type="ECO:0000313" key="14">
    <source>
        <dbReference type="Proteomes" id="UP000095347"/>
    </source>
</evidence>
<evidence type="ECO:0000256" key="10">
    <source>
        <dbReference type="PIRSR" id="PIRSR611863-1"/>
    </source>
</evidence>
<dbReference type="PANTHER" id="PTHR43344:SF2">
    <property type="entry name" value="PHOSPHOSERINE PHOSPHATASE"/>
    <property type="match status" value="1"/>
</dbReference>
<dbReference type="RefSeq" id="WP_069956566.1">
    <property type="nucleotide sequence ID" value="NZ_MCGG01000007.1"/>
</dbReference>
<evidence type="ECO:0000256" key="12">
    <source>
        <dbReference type="PIRSR" id="PIRSR611863-3"/>
    </source>
</evidence>
<feature type="binding site" evidence="11">
    <location>
        <position position="155"/>
    </location>
    <ligand>
        <name>substrate</name>
    </ligand>
</feature>
<dbReference type="InterPro" id="IPR036412">
    <property type="entry name" value="HAD-like_sf"/>
</dbReference>
<sequence length="202" mass="22787">MRVICLDMEGVLVPEIWLGVADKTGIEDLRLTTRDIKDYDQLMRHRLKILDEHGIKLDLIRDVIAAMGPMDGAKDFLDELRAQAQVIILSDTFYDFAKPLMEQLGLPTLFCHYLDVTDDGRISGYRLRTTDHKTKSVNALKALNFVTAAMGDSYNDTGMIQAAHVSAFFRSPQAVLDDFPAYPHFTNYAEAAVYLLNTEPRS</sequence>
<dbReference type="STRING" id="28181.BEN30_03125"/>
<dbReference type="NCBIfam" id="TIGR02137">
    <property type="entry name" value="HSK-PSP"/>
    <property type="match status" value="1"/>
</dbReference>
<reference evidence="14" key="1">
    <citation type="submission" date="2016-07" db="EMBL/GenBank/DDBJ databases">
        <authorList>
            <person name="Florea S."/>
            <person name="Webb J.S."/>
            <person name="Jaromczyk J."/>
            <person name="Schardl C.L."/>
        </authorList>
    </citation>
    <scope>NUCLEOTIDE SEQUENCE [LARGE SCALE GENOMIC DNA]</scope>
    <source>
        <strain evidence="14">MV-1</strain>
    </source>
</reference>
<dbReference type="GO" id="GO:0005737">
    <property type="term" value="C:cytoplasm"/>
    <property type="evidence" value="ECO:0007669"/>
    <property type="project" value="TreeGrafter"/>
</dbReference>
<evidence type="ECO:0000256" key="1">
    <source>
        <dbReference type="ARBA" id="ARBA00005135"/>
    </source>
</evidence>
<feature type="binding site" evidence="11">
    <location>
        <position position="46"/>
    </location>
    <ligand>
        <name>substrate</name>
    </ligand>
</feature>
<keyword evidence="5" id="KW-0378">Hydrolase</keyword>
<feature type="active site" description="Nucleophile" evidence="10">
    <location>
        <position position="7"/>
    </location>
</feature>
<dbReference type="GO" id="GO:0000287">
    <property type="term" value="F:magnesium ion binding"/>
    <property type="evidence" value="ECO:0007669"/>
    <property type="project" value="TreeGrafter"/>
</dbReference>
<comment type="catalytic activity">
    <reaction evidence="8">
        <text>O-phospho-L-serine + H2O = L-serine + phosphate</text>
        <dbReference type="Rhea" id="RHEA:21208"/>
        <dbReference type="ChEBI" id="CHEBI:15377"/>
        <dbReference type="ChEBI" id="CHEBI:33384"/>
        <dbReference type="ChEBI" id="CHEBI:43474"/>
        <dbReference type="ChEBI" id="CHEBI:57524"/>
        <dbReference type="EC" id="3.1.3.3"/>
    </reaction>
</comment>
<keyword evidence="6" id="KW-0460">Magnesium</keyword>
<feature type="binding site" evidence="12">
    <location>
        <position position="7"/>
    </location>
    <ligand>
        <name>Mg(2+)</name>
        <dbReference type="ChEBI" id="CHEBI:18420"/>
    </ligand>
</feature>
<evidence type="ECO:0000256" key="9">
    <source>
        <dbReference type="ARBA" id="ARBA00048523"/>
    </source>
</evidence>
<keyword evidence="7" id="KW-0718">Serine biosynthesis</keyword>
<keyword evidence="14" id="KW-1185">Reference proteome</keyword>
<dbReference type="Gene3D" id="3.90.1470.10">
    <property type="entry name" value="thrh gene product, domain 2"/>
    <property type="match status" value="1"/>
</dbReference>
<keyword evidence="3" id="KW-0028">Amino-acid biosynthesis</keyword>
<dbReference type="SUPFAM" id="SSF56784">
    <property type="entry name" value="HAD-like"/>
    <property type="match status" value="1"/>
</dbReference>
<feature type="binding site" evidence="11">
    <location>
        <position position="133"/>
    </location>
    <ligand>
        <name>substrate</name>
    </ligand>
</feature>
<evidence type="ECO:0000256" key="11">
    <source>
        <dbReference type="PIRSR" id="PIRSR611863-2"/>
    </source>
</evidence>
<feature type="active site" description="Proton donor" evidence="10">
    <location>
        <position position="9"/>
    </location>
</feature>
<dbReference type="InterPro" id="IPR011863">
    <property type="entry name" value="HSK-PSP"/>
</dbReference>
<dbReference type="InterPro" id="IPR050582">
    <property type="entry name" value="HAD-like_SerB"/>
</dbReference>
<dbReference type="GO" id="GO:0036424">
    <property type="term" value="F:L-phosphoserine phosphatase activity"/>
    <property type="evidence" value="ECO:0007669"/>
    <property type="project" value="TreeGrafter"/>
</dbReference>
<evidence type="ECO:0000256" key="6">
    <source>
        <dbReference type="ARBA" id="ARBA00022842"/>
    </source>
</evidence>
<comment type="cofactor">
    <cofactor evidence="12">
        <name>Mg(2+)</name>
        <dbReference type="ChEBI" id="CHEBI:18420"/>
    </cofactor>
    <text evidence="12">Binds 1 Mg(2+) ion per subunit.</text>
</comment>
<dbReference type="OrthoDB" id="9801134at2"/>
<keyword evidence="4" id="KW-0479">Metal-binding</keyword>
<evidence type="ECO:0000256" key="3">
    <source>
        <dbReference type="ARBA" id="ARBA00022605"/>
    </source>
</evidence>
<evidence type="ECO:0000256" key="5">
    <source>
        <dbReference type="ARBA" id="ARBA00022801"/>
    </source>
</evidence>